<feature type="region of interest" description="Disordered" evidence="1">
    <location>
        <begin position="116"/>
        <end position="139"/>
    </location>
</feature>
<dbReference type="Proteomes" id="UP000474640">
    <property type="component" value="Unassembled WGS sequence"/>
</dbReference>
<evidence type="ECO:0000256" key="1">
    <source>
        <dbReference type="SAM" id="MobiDB-lite"/>
    </source>
</evidence>
<evidence type="ECO:0000313" key="2">
    <source>
        <dbReference type="EMBL" id="KAF3286635.1"/>
    </source>
</evidence>
<accession>A0A7C8REB3</accession>
<reference evidence="2 3" key="1">
    <citation type="submission" date="2020-01" db="EMBL/GenBank/DDBJ databases">
        <authorList>
            <person name="Palmer J.M."/>
        </authorList>
    </citation>
    <scope>NUCLEOTIDE SEQUENCE [LARGE SCALE GENOMIC DNA]</scope>
    <source>
        <strain evidence="2 3">TWF970</strain>
    </source>
</reference>
<comment type="caution">
    <text evidence="2">The sequence shown here is derived from an EMBL/GenBank/DDBJ whole genome shotgun (WGS) entry which is preliminary data.</text>
</comment>
<name>A0A7C8REB3_ORBOL</name>
<gene>
    <name evidence="2" type="ORF">TWF970_008485</name>
</gene>
<sequence length="357" mass="39379">MLSSRSMSTIKPIIKRPLGEGNGNAAGPDPKVATKKRKSVSFAQSPEKPSKRQAQAKHIATPRPNNSNQKPNRFTHPARYSEKAHLWPQLGITPSLIYKAVPGKIIKLPAWLSPKKIPDETSEPRSPPIAKTKPDDMFEPPTQPIQPFDPQKDWFTSMHVSIGCTANPVHVVGVKMNQDKRQCEGIEGLDYRLQSGQVKVLFHPSRGHEPVCETCWTIEHPEAGELDLKIPGSWPKEPSEQKVYPKPSPHTHIFNVLYEGCKHGDSPGSPERHCMKLVKGAEKHGGNGTMCRCHHAHSNSRRGREESPAQLIATQVILPDFAGCPACEGKDLRAYPIPYLFIGLGINATGSTDPTNL</sequence>
<dbReference type="EMBL" id="JAABOJ010000005">
    <property type="protein sequence ID" value="KAF3286635.1"/>
    <property type="molecule type" value="Genomic_DNA"/>
</dbReference>
<feature type="compositionally biased region" description="Polar residues" evidence="1">
    <location>
        <begin position="63"/>
        <end position="72"/>
    </location>
</feature>
<proteinExistence type="predicted"/>
<feature type="region of interest" description="Disordered" evidence="1">
    <location>
        <begin position="1"/>
        <end position="75"/>
    </location>
</feature>
<dbReference type="AlphaFoldDB" id="A0A7C8REB3"/>
<protein>
    <submittedName>
        <fullName evidence="2">Uncharacterized protein</fullName>
    </submittedName>
</protein>
<evidence type="ECO:0000313" key="3">
    <source>
        <dbReference type="Proteomes" id="UP000474640"/>
    </source>
</evidence>
<dbReference type="OrthoDB" id="5425642at2759"/>
<organism evidence="2 3">
    <name type="scientific">Orbilia oligospora</name>
    <name type="common">Nematode-trapping fungus</name>
    <name type="synonym">Arthrobotrys oligospora</name>
    <dbReference type="NCBI Taxonomy" id="2813651"/>
    <lineage>
        <taxon>Eukaryota</taxon>
        <taxon>Fungi</taxon>
        <taxon>Dikarya</taxon>
        <taxon>Ascomycota</taxon>
        <taxon>Pezizomycotina</taxon>
        <taxon>Orbiliomycetes</taxon>
        <taxon>Orbiliales</taxon>
        <taxon>Orbiliaceae</taxon>
        <taxon>Orbilia</taxon>
    </lineage>
</organism>